<gene>
    <name evidence="1" type="ORF">G4H13_20310</name>
</gene>
<organism evidence="1 2">
    <name type="scientific">Streptomyces rhizosphaericus</name>
    <dbReference type="NCBI Taxonomy" id="114699"/>
    <lineage>
        <taxon>Bacteria</taxon>
        <taxon>Bacillati</taxon>
        <taxon>Actinomycetota</taxon>
        <taxon>Actinomycetes</taxon>
        <taxon>Kitasatosporales</taxon>
        <taxon>Streptomycetaceae</taxon>
        <taxon>Streptomyces</taxon>
        <taxon>Streptomyces violaceusniger group</taxon>
    </lineage>
</organism>
<dbReference type="RefSeq" id="WP_164429221.1">
    <property type="nucleotide sequence ID" value="NZ_JAAIKT010000023.1"/>
</dbReference>
<sequence>MVQECLRTSGAVGGDEEVGAVAVGVGDLGQGRFQDGDVVVCGVGAGVARPRPTFLSKRPTSLMASRDGRPDASEITISELYRLPLVHVPANVAFHCSIEAHLRAQGAL</sequence>
<dbReference type="AlphaFoldDB" id="A0A6G4AHG5"/>
<protein>
    <submittedName>
        <fullName evidence="1">Uncharacterized protein</fullName>
    </submittedName>
</protein>
<dbReference type="Proteomes" id="UP000476310">
    <property type="component" value="Unassembled WGS sequence"/>
</dbReference>
<comment type="caution">
    <text evidence="1">The sequence shown here is derived from an EMBL/GenBank/DDBJ whole genome shotgun (WGS) entry which is preliminary data.</text>
</comment>
<evidence type="ECO:0000313" key="2">
    <source>
        <dbReference type="Proteomes" id="UP000476310"/>
    </source>
</evidence>
<keyword evidence="2" id="KW-1185">Reference proteome</keyword>
<evidence type="ECO:0000313" key="1">
    <source>
        <dbReference type="EMBL" id="NEW72678.1"/>
    </source>
</evidence>
<proteinExistence type="predicted"/>
<reference evidence="1" key="1">
    <citation type="submission" date="2020-02" db="EMBL/GenBank/DDBJ databases">
        <title>A new Streptomyces sp. for controlling soil-borne diseases.</title>
        <authorList>
            <person name="Li X."/>
            <person name="Tian Y."/>
            <person name="Gao K."/>
        </authorList>
    </citation>
    <scope>NUCLEOTIDE SEQUENCE [LARGE SCALE GENOMIC DNA]</scope>
    <source>
        <strain evidence="1">0250</strain>
    </source>
</reference>
<dbReference type="EMBL" id="JAAIKT010000023">
    <property type="protein sequence ID" value="NEW72678.1"/>
    <property type="molecule type" value="Genomic_DNA"/>
</dbReference>
<name>A0A6G4AHG5_9ACTN</name>
<accession>A0A6G4AHG5</accession>